<dbReference type="Gene3D" id="3.40.50.150">
    <property type="entry name" value="Vaccinia Virus protein VP39"/>
    <property type="match status" value="1"/>
</dbReference>
<comment type="caution">
    <text evidence="5">The sequence shown here is derived from an EMBL/GenBank/DDBJ whole genome shotgun (WGS) entry which is preliminary data.</text>
</comment>
<dbReference type="STRING" id="709839.TSA66_06290"/>
<dbReference type="PANTHER" id="PTHR43464:SF19">
    <property type="entry name" value="UBIQUINONE BIOSYNTHESIS O-METHYLTRANSFERASE, MITOCHONDRIAL"/>
    <property type="match status" value="1"/>
</dbReference>
<dbReference type="GO" id="GO:0008168">
    <property type="term" value="F:methyltransferase activity"/>
    <property type="evidence" value="ECO:0007669"/>
    <property type="project" value="UniProtKB-KW"/>
</dbReference>
<evidence type="ECO:0000256" key="1">
    <source>
        <dbReference type="ARBA" id="ARBA00022603"/>
    </source>
</evidence>
<keyword evidence="2" id="KW-0808">Transferase</keyword>
<dbReference type="SUPFAM" id="SSF53335">
    <property type="entry name" value="S-adenosyl-L-methionine-dependent methyltransferases"/>
    <property type="match status" value="1"/>
</dbReference>
<dbReference type="Proteomes" id="UP000031572">
    <property type="component" value="Unassembled WGS sequence"/>
</dbReference>
<dbReference type="Pfam" id="PF13649">
    <property type="entry name" value="Methyltransf_25"/>
    <property type="match status" value="1"/>
</dbReference>
<name>A0A0C2BKJ9_9BURK</name>
<feature type="domain" description="Methyltransferase" evidence="4">
    <location>
        <begin position="28"/>
        <end position="122"/>
    </location>
</feature>
<accession>A0A0C2BKJ9</accession>
<sequence>MLLSPDTIDLVCDEMQLVNEVLPAGARVLELGCGKAEKTRAIAESGKADFILALEVDEVQHAKNMQVADLPQVRFAAGGAQVIPAEDASFDIVLMFKSLHHVPLAEMDRALDEIRRVLKPGGLAYLSEPIFAGDYNEIMRLFHDEEQVRRAAFDAIRRAVDEGRLALVRQVFFKAPLRFRDFAQFERGVLNVTHTAHRLSPQLHDQVRERFERHMTPDGAFFQIPMRVDLLRKDA</sequence>
<keyword evidence="6" id="KW-1185">Reference proteome</keyword>
<dbReference type="RefSeq" id="WP_040039412.1">
    <property type="nucleotide sequence ID" value="NZ_JWJG01000028.1"/>
</dbReference>
<dbReference type="OrthoDB" id="529208at2"/>
<evidence type="ECO:0000259" key="4">
    <source>
        <dbReference type="Pfam" id="PF13649"/>
    </source>
</evidence>
<gene>
    <name evidence="5" type="ORF">TSA66_06290</name>
</gene>
<dbReference type="EMBL" id="JWJG01000028">
    <property type="protein sequence ID" value="KIF80509.1"/>
    <property type="molecule type" value="Genomic_DNA"/>
</dbReference>
<evidence type="ECO:0000313" key="6">
    <source>
        <dbReference type="Proteomes" id="UP000031572"/>
    </source>
</evidence>
<keyword evidence="1 5" id="KW-0489">Methyltransferase</keyword>
<proteinExistence type="predicted"/>
<dbReference type="InterPro" id="IPR029063">
    <property type="entry name" value="SAM-dependent_MTases_sf"/>
</dbReference>
<evidence type="ECO:0000313" key="5">
    <source>
        <dbReference type="EMBL" id="KIF80509.1"/>
    </source>
</evidence>
<dbReference type="CDD" id="cd02440">
    <property type="entry name" value="AdoMet_MTases"/>
    <property type="match status" value="1"/>
</dbReference>
<keyword evidence="3" id="KW-0949">S-adenosyl-L-methionine</keyword>
<evidence type="ECO:0000256" key="3">
    <source>
        <dbReference type="ARBA" id="ARBA00022691"/>
    </source>
</evidence>
<dbReference type="InterPro" id="IPR041698">
    <property type="entry name" value="Methyltransf_25"/>
</dbReference>
<protein>
    <submittedName>
        <fullName evidence="5">2-polyprenyl-3-methyl-5-hydroxy-6-metoxy-1, 4-benzoquinol methylase</fullName>
    </submittedName>
</protein>
<evidence type="ECO:0000256" key="2">
    <source>
        <dbReference type="ARBA" id="ARBA00022679"/>
    </source>
</evidence>
<dbReference type="AlphaFoldDB" id="A0A0C2BKJ9"/>
<dbReference type="PANTHER" id="PTHR43464">
    <property type="entry name" value="METHYLTRANSFERASE"/>
    <property type="match status" value="1"/>
</dbReference>
<dbReference type="GO" id="GO:0032259">
    <property type="term" value="P:methylation"/>
    <property type="evidence" value="ECO:0007669"/>
    <property type="project" value="UniProtKB-KW"/>
</dbReference>
<organism evidence="5 6">
    <name type="scientific">Noviherbaspirillum autotrophicum</name>
    <dbReference type="NCBI Taxonomy" id="709839"/>
    <lineage>
        <taxon>Bacteria</taxon>
        <taxon>Pseudomonadati</taxon>
        <taxon>Pseudomonadota</taxon>
        <taxon>Betaproteobacteria</taxon>
        <taxon>Burkholderiales</taxon>
        <taxon>Oxalobacteraceae</taxon>
        <taxon>Noviherbaspirillum</taxon>
    </lineage>
</organism>
<reference evidence="5 6" key="1">
    <citation type="submission" date="2014-12" db="EMBL/GenBank/DDBJ databases">
        <title>Denitrispirillum autotrophicum gen. nov., sp. nov., Denitrifying, Facultatively Autotrophic Bacteria Isolated from Rice Paddy Soil.</title>
        <authorList>
            <person name="Ishii S."/>
            <person name="Ashida N."/>
            <person name="Ohno H."/>
            <person name="Otsuka S."/>
            <person name="Yokota A."/>
            <person name="Senoo K."/>
        </authorList>
    </citation>
    <scope>NUCLEOTIDE SEQUENCE [LARGE SCALE GENOMIC DNA]</scope>
    <source>
        <strain evidence="5 6">TSA66</strain>
    </source>
</reference>